<name>A0A6A3XWV5_9STRA</name>
<dbReference type="Proteomes" id="UP000441208">
    <property type="component" value="Unassembled WGS sequence"/>
</dbReference>
<evidence type="ECO:0000313" key="10">
    <source>
        <dbReference type="Proteomes" id="UP000429523"/>
    </source>
</evidence>
<dbReference type="EMBL" id="QXFW01000713">
    <property type="protein sequence ID" value="KAE9004734.1"/>
    <property type="molecule type" value="Genomic_DNA"/>
</dbReference>
<evidence type="ECO:0000313" key="7">
    <source>
        <dbReference type="EMBL" id="KAE9222709.1"/>
    </source>
</evidence>
<dbReference type="EMBL" id="QXGE01000788">
    <property type="protein sequence ID" value="KAE9303730.1"/>
    <property type="molecule type" value="Genomic_DNA"/>
</dbReference>
<dbReference type="Proteomes" id="UP000460718">
    <property type="component" value="Unassembled WGS sequence"/>
</dbReference>
<dbReference type="AlphaFoldDB" id="A0A6A3XWV5"/>
<dbReference type="EMBL" id="QXFY01000605">
    <property type="protein sequence ID" value="KAE9339883.1"/>
    <property type="molecule type" value="Genomic_DNA"/>
</dbReference>
<gene>
    <name evidence="8" type="ORF">PF001_g13413</name>
    <name evidence="7" type="ORF">PF002_g15177</name>
    <name evidence="6" type="ORF">PF004_g13052</name>
    <name evidence="5" type="ORF">PF005_g13703</name>
    <name evidence="4" type="ORF">PF006_g12523</name>
    <name evidence="3" type="ORF">PF007_g13737</name>
    <name evidence="9" type="ORF">PF008_g11364</name>
    <name evidence="1" type="ORF">PF009_g14635</name>
    <name evidence="2" type="ORF">PF011_g12329</name>
</gene>
<evidence type="ECO:0000313" key="4">
    <source>
        <dbReference type="EMBL" id="KAE9142354.1"/>
    </source>
</evidence>
<dbReference type="Proteomes" id="UP000486351">
    <property type="component" value="Unassembled WGS sequence"/>
</dbReference>
<accession>A0A6A3XWV5</accession>
<evidence type="ECO:0000313" key="1">
    <source>
        <dbReference type="EMBL" id="KAE8935416.1"/>
    </source>
</evidence>
<evidence type="ECO:0000313" key="6">
    <source>
        <dbReference type="EMBL" id="KAE9221409.1"/>
    </source>
</evidence>
<sequence length="222" mass="25339">MSTQHHLAALAAKTVAASVALACAFMLHRNPPVNLFTFEAAIAFESMLEEECYNAWFCRHLRCSQETFRSLCSMLRARFHVKPFKKFSFERAVACTLFHLGSSVFFRETAQAFGVSKAWCIVNVNMLVRELTGMRATCIKLPQTPQEWDTIINGFRQVRGFPFCCGAMDDTLIAIDRPRDFEGWYMYNRKGSIVERKAFILPHSKLCCCFLGFPSVNRGFQS</sequence>
<evidence type="ECO:0000313" key="17">
    <source>
        <dbReference type="Proteomes" id="UP000476176"/>
    </source>
</evidence>
<dbReference type="Proteomes" id="UP000429523">
    <property type="component" value="Unassembled WGS sequence"/>
</dbReference>
<organism evidence="5 11">
    <name type="scientific">Phytophthora fragariae</name>
    <dbReference type="NCBI Taxonomy" id="53985"/>
    <lineage>
        <taxon>Eukaryota</taxon>
        <taxon>Sar</taxon>
        <taxon>Stramenopiles</taxon>
        <taxon>Oomycota</taxon>
        <taxon>Peronosporomycetes</taxon>
        <taxon>Peronosporales</taxon>
        <taxon>Peronosporaceae</taxon>
        <taxon>Phytophthora</taxon>
    </lineage>
</organism>
<evidence type="ECO:0000313" key="12">
    <source>
        <dbReference type="Proteomes" id="UP000437068"/>
    </source>
</evidence>
<evidence type="ECO:0000313" key="15">
    <source>
        <dbReference type="Proteomes" id="UP000441208"/>
    </source>
</evidence>
<dbReference type="EMBL" id="QXFZ01000769">
    <property type="protein sequence ID" value="KAE9105327.1"/>
    <property type="molecule type" value="Genomic_DNA"/>
</dbReference>
<dbReference type="Proteomes" id="UP000440367">
    <property type="component" value="Unassembled WGS sequence"/>
</dbReference>
<evidence type="ECO:0008006" key="19">
    <source>
        <dbReference type="Google" id="ProtNLM"/>
    </source>
</evidence>
<evidence type="ECO:0000313" key="9">
    <source>
        <dbReference type="EMBL" id="KAE9339883.1"/>
    </source>
</evidence>
<dbReference type="EMBL" id="QXGA01000708">
    <property type="protein sequence ID" value="KAE9142354.1"/>
    <property type="molecule type" value="Genomic_DNA"/>
</dbReference>
<reference evidence="10 11" key="1">
    <citation type="submission" date="2018-08" db="EMBL/GenBank/DDBJ databases">
        <title>Genomic investigation of the strawberry pathogen Phytophthora fragariae indicates pathogenicity is determined by transcriptional variation in three key races.</title>
        <authorList>
            <person name="Adams T.M."/>
            <person name="Armitage A.D."/>
            <person name="Sobczyk M.K."/>
            <person name="Bates H.J."/>
            <person name="Dunwell J.M."/>
            <person name="Nellist C.F."/>
            <person name="Harrison R.J."/>
        </authorList>
    </citation>
    <scope>NUCLEOTIDE SEQUENCE [LARGE SCALE GENOMIC DNA]</scope>
    <source>
        <strain evidence="8 12">A4</strain>
        <strain evidence="7 13">BC-1</strain>
        <strain evidence="6 17">BC-23</strain>
        <strain evidence="5 11">NOV-27</strain>
        <strain evidence="4 14">NOV-5</strain>
        <strain evidence="3 15">NOV-71</strain>
        <strain evidence="9 18">NOV-77</strain>
        <strain evidence="1 10">NOV-9</strain>
        <strain evidence="2 16">SCRP245</strain>
    </source>
</reference>
<evidence type="ECO:0000313" key="18">
    <source>
        <dbReference type="Proteomes" id="UP000486351"/>
    </source>
</evidence>
<evidence type="ECO:0000313" key="13">
    <source>
        <dbReference type="Proteomes" id="UP000440367"/>
    </source>
</evidence>
<evidence type="ECO:0000313" key="3">
    <source>
        <dbReference type="EMBL" id="KAE9105327.1"/>
    </source>
</evidence>
<dbReference type="Proteomes" id="UP000476176">
    <property type="component" value="Unassembled WGS sequence"/>
</dbReference>
<comment type="caution">
    <text evidence="5">The sequence shown here is derived from an EMBL/GenBank/DDBJ whole genome shotgun (WGS) entry which is preliminary data.</text>
</comment>
<protein>
    <recommendedName>
        <fullName evidence="19">DDE Tnp4 domain-containing protein</fullName>
    </recommendedName>
</protein>
<evidence type="ECO:0000313" key="8">
    <source>
        <dbReference type="EMBL" id="KAE9303730.1"/>
    </source>
</evidence>
<evidence type="ECO:0000313" key="16">
    <source>
        <dbReference type="Proteomes" id="UP000460718"/>
    </source>
</evidence>
<evidence type="ECO:0000313" key="14">
    <source>
        <dbReference type="Proteomes" id="UP000440732"/>
    </source>
</evidence>
<evidence type="ECO:0000313" key="5">
    <source>
        <dbReference type="EMBL" id="KAE9204683.1"/>
    </source>
</evidence>
<dbReference type="EMBL" id="QXGF01000808">
    <property type="protein sequence ID" value="KAE8935416.1"/>
    <property type="molecule type" value="Genomic_DNA"/>
</dbReference>
<dbReference type="Proteomes" id="UP000437068">
    <property type="component" value="Unassembled WGS sequence"/>
</dbReference>
<proteinExistence type="predicted"/>
<dbReference type="EMBL" id="QXGD01000842">
    <property type="protein sequence ID" value="KAE9222709.1"/>
    <property type="molecule type" value="Genomic_DNA"/>
</dbReference>
<dbReference type="Proteomes" id="UP000433483">
    <property type="component" value="Unassembled WGS sequence"/>
</dbReference>
<evidence type="ECO:0000313" key="11">
    <source>
        <dbReference type="Proteomes" id="UP000433483"/>
    </source>
</evidence>
<dbReference type="Proteomes" id="UP000440732">
    <property type="component" value="Unassembled WGS sequence"/>
</dbReference>
<evidence type="ECO:0000313" key="2">
    <source>
        <dbReference type="EMBL" id="KAE9004734.1"/>
    </source>
</evidence>
<dbReference type="EMBL" id="QXGB01000772">
    <property type="protein sequence ID" value="KAE9204683.1"/>
    <property type="molecule type" value="Genomic_DNA"/>
</dbReference>
<dbReference type="OrthoDB" id="124023at2759"/>
<dbReference type="EMBL" id="QXGC01000775">
    <property type="protein sequence ID" value="KAE9221409.1"/>
    <property type="molecule type" value="Genomic_DNA"/>
</dbReference>
<keyword evidence="11" id="KW-1185">Reference proteome</keyword>